<evidence type="ECO:0000313" key="1">
    <source>
        <dbReference type="Proteomes" id="UP000050792"/>
    </source>
</evidence>
<proteinExistence type="predicted"/>
<sequence>MMSCFQNLSDALDDTFSATVQSVDELDYASATLVLAGLLQIHSHTPRYAFHQARLDSFPKVIHSKDSANDSTICRSKSPVPSPSELASAGFFHTGSGDETICPACGLGLRDWQATDQPEACHIAYSAAATAAIKMGSGDGHYRPPIPTIPCLYLIVHRLLVSEIPLARKSLVPVGQTQSVRGLPGVISRPVVHFTDQSSQNSSCEYPSLADRLYAIAHIMTASPAPQGWPVENARALGHSDDLIVLALWRLQAEAAGMGLACPPIKSIYIDPQATTELLKAILRVQEGYDISSRNNLEFYMDAFDEEEVHSAGETLSEGNEGDITAEDAETAALSRCRRYLRPPRQQQFSDSTSSPPSVESYGLQMKKIHLPRFYQFLVWWSHRWPATHNNNALK</sequence>
<dbReference type="GO" id="GO:0005737">
    <property type="term" value="C:cytoplasm"/>
    <property type="evidence" value="ECO:0007669"/>
    <property type="project" value="TreeGrafter"/>
</dbReference>
<dbReference type="PANTHER" id="PTHR10044:SF139">
    <property type="entry name" value="DEATH-ASSOCIATED INHIBITOR OF APOPTOSIS 2"/>
    <property type="match status" value="1"/>
</dbReference>
<accession>A0AA85EK21</accession>
<keyword evidence="1" id="KW-1185">Reference proteome</keyword>
<dbReference type="SUPFAM" id="SSF57924">
    <property type="entry name" value="Inhibitor of apoptosis (IAP) repeat"/>
    <property type="match status" value="1"/>
</dbReference>
<dbReference type="SMART" id="SM00238">
    <property type="entry name" value="BIR"/>
    <property type="match status" value="1"/>
</dbReference>
<dbReference type="InterPro" id="IPR050784">
    <property type="entry name" value="IAP"/>
</dbReference>
<reference evidence="2" key="2">
    <citation type="submission" date="2023-11" db="UniProtKB">
        <authorList>
            <consortium name="WormBaseParasite"/>
        </authorList>
    </citation>
    <scope>IDENTIFICATION</scope>
</reference>
<dbReference type="WBParaSite" id="SRDH1_11660.1">
    <property type="protein sequence ID" value="SRDH1_11660.1"/>
    <property type="gene ID" value="SRDH1_11660"/>
</dbReference>
<dbReference type="GO" id="GO:0051726">
    <property type="term" value="P:regulation of cell cycle"/>
    <property type="evidence" value="ECO:0007669"/>
    <property type="project" value="TreeGrafter"/>
</dbReference>
<reference evidence="1" key="1">
    <citation type="submission" date="2022-06" db="EMBL/GenBank/DDBJ databases">
        <authorList>
            <person name="Berger JAMES D."/>
            <person name="Berger JAMES D."/>
        </authorList>
    </citation>
    <scope>NUCLEOTIDE SEQUENCE [LARGE SCALE GENOMIC DNA]</scope>
</reference>
<protein>
    <submittedName>
        <fullName evidence="2">Uncharacterized protein</fullName>
    </submittedName>
</protein>
<dbReference type="GO" id="GO:0005634">
    <property type="term" value="C:nucleus"/>
    <property type="evidence" value="ECO:0007669"/>
    <property type="project" value="TreeGrafter"/>
</dbReference>
<dbReference type="PROSITE" id="PS50143">
    <property type="entry name" value="BIR_REPEAT_2"/>
    <property type="match status" value="1"/>
</dbReference>
<organism evidence="1 2">
    <name type="scientific">Schistosoma rodhaini</name>
    <dbReference type="NCBI Taxonomy" id="6188"/>
    <lineage>
        <taxon>Eukaryota</taxon>
        <taxon>Metazoa</taxon>
        <taxon>Spiralia</taxon>
        <taxon>Lophotrochozoa</taxon>
        <taxon>Platyhelminthes</taxon>
        <taxon>Trematoda</taxon>
        <taxon>Digenea</taxon>
        <taxon>Strigeidida</taxon>
        <taxon>Schistosomatoidea</taxon>
        <taxon>Schistosomatidae</taxon>
        <taxon>Schistosoma</taxon>
    </lineage>
</organism>
<dbReference type="Pfam" id="PF00653">
    <property type="entry name" value="BIR"/>
    <property type="match status" value="1"/>
</dbReference>
<dbReference type="Gene3D" id="1.10.1170.10">
    <property type="entry name" value="Inhibitor Of Apoptosis Protein (2mihbC-IAP-1), Chain A"/>
    <property type="match status" value="1"/>
</dbReference>
<evidence type="ECO:0000313" key="2">
    <source>
        <dbReference type="WBParaSite" id="SRDH1_11660.1"/>
    </source>
</evidence>
<dbReference type="Proteomes" id="UP000050792">
    <property type="component" value="Unassembled WGS sequence"/>
</dbReference>
<dbReference type="InterPro" id="IPR001370">
    <property type="entry name" value="BIR_rpt"/>
</dbReference>
<dbReference type="CDD" id="cd00022">
    <property type="entry name" value="BIR"/>
    <property type="match status" value="1"/>
</dbReference>
<dbReference type="AlphaFoldDB" id="A0AA85EK21"/>
<dbReference type="PANTHER" id="PTHR10044">
    <property type="entry name" value="INHIBITOR OF APOPTOSIS"/>
    <property type="match status" value="1"/>
</dbReference>
<name>A0AA85EK21_9TREM</name>